<evidence type="ECO:0000256" key="2">
    <source>
        <dbReference type="ARBA" id="ARBA00016807"/>
    </source>
</evidence>
<dbReference type="PANTHER" id="PTHR23098:SF16">
    <property type="entry name" value="REGULATORY PROTEIN ZESTE"/>
    <property type="match status" value="1"/>
</dbReference>
<evidence type="ECO:0000256" key="4">
    <source>
        <dbReference type="ARBA" id="ARBA00023163"/>
    </source>
</evidence>
<evidence type="ECO:0000313" key="8">
    <source>
        <dbReference type="Proteomes" id="UP000478052"/>
    </source>
</evidence>
<comment type="caution">
    <text evidence="7">The sequence shown here is derived from an EMBL/GenBank/DDBJ whole genome shotgun (WGS) entry which is preliminary data.</text>
</comment>
<dbReference type="Proteomes" id="UP000478052">
    <property type="component" value="Unassembled WGS sequence"/>
</dbReference>
<proteinExistence type="predicted"/>
<dbReference type="EMBL" id="VUJU01011644">
    <property type="protein sequence ID" value="KAF0710474.1"/>
    <property type="molecule type" value="Genomic_DNA"/>
</dbReference>
<dbReference type="PANTHER" id="PTHR23098">
    <property type="entry name" value="AGAP001331-PA-RELATED"/>
    <property type="match status" value="1"/>
</dbReference>
<dbReference type="AlphaFoldDB" id="A0A6G0VUD4"/>
<accession>A0A6G0VUD4</accession>
<protein>
    <recommendedName>
        <fullName evidence="2">Regulatory protein zeste</fullName>
    </recommendedName>
</protein>
<gene>
    <name evidence="7" type="ORF">FWK35_00029719</name>
</gene>
<dbReference type="Pfam" id="PF13873">
    <property type="entry name" value="Myb_DNA-bind_5"/>
    <property type="match status" value="1"/>
</dbReference>
<name>A0A6G0VUD4_APHCR</name>
<keyword evidence="3" id="KW-0805">Transcription regulation</keyword>
<keyword evidence="4" id="KW-0804">Transcription</keyword>
<dbReference type="OrthoDB" id="3066195at2759"/>
<reference evidence="7 8" key="1">
    <citation type="submission" date="2019-08" db="EMBL/GenBank/DDBJ databases">
        <title>Whole genome of Aphis craccivora.</title>
        <authorList>
            <person name="Voronova N.V."/>
            <person name="Shulinski R.S."/>
            <person name="Bandarenka Y.V."/>
            <person name="Zhorov D.G."/>
            <person name="Warner D."/>
        </authorList>
    </citation>
    <scope>NUCLEOTIDE SEQUENCE [LARGE SCALE GENOMIC DNA]</scope>
    <source>
        <strain evidence="7">180601</strain>
        <tissue evidence="7">Whole Body</tissue>
    </source>
</reference>
<keyword evidence="8" id="KW-1185">Reference proteome</keyword>
<evidence type="ECO:0000256" key="1">
    <source>
        <dbReference type="ARBA" id="ARBA00011764"/>
    </source>
</evidence>
<comment type="function">
    <text evidence="5">Involved in transvection phenomena (= synapsis-dependent gene expression), where the synaptic pairing of chromosomes carrying genes with which zeste interacts influences the expression of these genes. Zeste binds to DNA and stimulates transcription from a nearby promoter.</text>
</comment>
<feature type="domain" description="Myb/SANT-like DNA-binding" evidence="6">
    <location>
        <begin position="9"/>
        <end position="86"/>
    </location>
</feature>
<evidence type="ECO:0000313" key="7">
    <source>
        <dbReference type="EMBL" id="KAF0710474.1"/>
    </source>
</evidence>
<comment type="subunit">
    <text evidence="1">Self-associates forming complexes of several hundred monomers.</text>
</comment>
<evidence type="ECO:0000256" key="5">
    <source>
        <dbReference type="ARBA" id="ARBA00025466"/>
    </source>
</evidence>
<dbReference type="GO" id="GO:0005634">
    <property type="term" value="C:nucleus"/>
    <property type="evidence" value="ECO:0007669"/>
    <property type="project" value="TreeGrafter"/>
</dbReference>
<evidence type="ECO:0000256" key="3">
    <source>
        <dbReference type="ARBA" id="ARBA00023015"/>
    </source>
</evidence>
<organism evidence="7 8">
    <name type="scientific">Aphis craccivora</name>
    <name type="common">Cowpea aphid</name>
    <dbReference type="NCBI Taxonomy" id="307492"/>
    <lineage>
        <taxon>Eukaryota</taxon>
        <taxon>Metazoa</taxon>
        <taxon>Ecdysozoa</taxon>
        <taxon>Arthropoda</taxon>
        <taxon>Hexapoda</taxon>
        <taxon>Insecta</taxon>
        <taxon>Pterygota</taxon>
        <taxon>Neoptera</taxon>
        <taxon>Paraneoptera</taxon>
        <taxon>Hemiptera</taxon>
        <taxon>Sternorrhyncha</taxon>
        <taxon>Aphidomorpha</taxon>
        <taxon>Aphidoidea</taxon>
        <taxon>Aphididae</taxon>
        <taxon>Aphidini</taxon>
        <taxon>Aphis</taxon>
        <taxon>Aphis</taxon>
    </lineage>
</organism>
<sequence>MDSSSKLKRSANFSATETDFLVSLVKKHKSVIGCMKTDTVNAKMKKEAWISIQDEYNSQSIENPRSALVLKNKYNNIKQVVKKHYADERVFHRGTGGGPTRSFPEPSTAMAVGEMLQTKMTGEPSVFDSDVDDRWETCLMENENNECINDEQIITVNYEVIDPEESELVWKPYTPADLKSTPPLIATSTSAASAEPYNGEAVNNKSITTKKDWKTYTPADLKSKSSLTASSASAADGHVTKKHKVYQDKITSWASSRASLTEQQQIAFMEQHKLKMTLMREKHETEIKMMIEKHNVEMGNLQL</sequence>
<dbReference type="InterPro" id="IPR028002">
    <property type="entry name" value="Myb_DNA-bind_5"/>
</dbReference>
<evidence type="ECO:0000259" key="6">
    <source>
        <dbReference type="Pfam" id="PF13873"/>
    </source>
</evidence>